<protein>
    <recommendedName>
        <fullName evidence="2">Long chronological lifespan protein 2</fullName>
    </recommendedName>
</protein>
<dbReference type="HOGENOM" id="CLU_142363_1_0_1"/>
<dbReference type="EMBL" id="HE616747">
    <property type="protein sequence ID" value="CCE93231.1"/>
    <property type="molecule type" value="Genomic_DNA"/>
</dbReference>
<feature type="signal peptide" evidence="4">
    <location>
        <begin position="1"/>
        <end position="18"/>
    </location>
</feature>
<evidence type="ECO:0000256" key="1">
    <source>
        <dbReference type="ARBA" id="ARBA00010545"/>
    </source>
</evidence>
<keyword evidence="3 4" id="KW-0732">Signal</keyword>
<dbReference type="PANTHER" id="PTHR38425">
    <property type="entry name" value="LONG CHRONOLOGICAL LIFESPAN PROTEIN 2"/>
    <property type="match status" value="1"/>
</dbReference>
<dbReference type="KEGG" id="tdl:TDEL_0F04200"/>
<dbReference type="InParanoid" id="G8ZX87"/>
<evidence type="ECO:0000256" key="4">
    <source>
        <dbReference type="SAM" id="SignalP"/>
    </source>
</evidence>
<dbReference type="CDD" id="cd23996">
    <property type="entry name" value="LCL2-like"/>
    <property type="match status" value="1"/>
</dbReference>
<evidence type="ECO:0000313" key="6">
    <source>
        <dbReference type="Proteomes" id="UP000005627"/>
    </source>
</evidence>
<evidence type="ECO:0000256" key="3">
    <source>
        <dbReference type="ARBA" id="ARBA00022729"/>
    </source>
</evidence>
<dbReference type="PANTHER" id="PTHR38425:SF1">
    <property type="entry name" value="LONG CHRONOLOGICAL LIFESPAN PROTEIN 2"/>
    <property type="match status" value="1"/>
</dbReference>
<name>G8ZX87_TORDE</name>
<feature type="chain" id="PRO_5003519323" description="Long chronological lifespan protein 2" evidence="4">
    <location>
        <begin position="19"/>
        <end position="128"/>
    </location>
</feature>
<dbReference type="RefSeq" id="XP_003682442.1">
    <property type="nucleotide sequence ID" value="XM_003682394.1"/>
</dbReference>
<gene>
    <name evidence="5" type="primary">TDEL0F04200</name>
    <name evidence="5" type="ORF">TDEL_0F04200</name>
</gene>
<comment type="similarity">
    <text evidence="1">Belongs to the LCL2 family.</text>
</comment>
<dbReference type="AlphaFoldDB" id="G8ZX87"/>
<dbReference type="STRING" id="1076872.G8ZX87"/>
<dbReference type="FunCoup" id="G8ZX87">
    <property type="interactions" value="30"/>
</dbReference>
<accession>G8ZX87</accession>
<organism evidence="5 6">
    <name type="scientific">Torulaspora delbrueckii</name>
    <name type="common">Yeast</name>
    <name type="synonym">Candida colliculosa</name>
    <dbReference type="NCBI Taxonomy" id="4950"/>
    <lineage>
        <taxon>Eukaryota</taxon>
        <taxon>Fungi</taxon>
        <taxon>Dikarya</taxon>
        <taxon>Ascomycota</taxon>
        <taxon>Saccharomycotina</taxon>
        <taxon>Saccharomycetes</taxon>
        <taxon>Saccharomycetales</taxon>
        <taxon>Saccharomycetaceae</taxon>
        <taxon>Torulaspora</taxon>
    </lineage>
</organism>
<dbReference type="Proteomes" id="UP000005627">
    <property type="component" value="Chromosome 6"/>
</dbReference>
<evidence type="ECO:0000256" key="2">
    <source>
        <dbReference type="ARBA" id="ARBA00018534"/>
    </source>
</evidence>
<sequence length="128" mass="14375">MMWNLLGSFLMTIAIGSGFLFNFNQHQNQEQQGAPQSFEDKYLNSECGGYLCPDTMECVAQPKDCPCPFPSSQLRCVLPDNQYICISKPATHDEKLNEIYDDPVKGPKAKNKGVRDCGWVSQAHKDLI</sequence>
<keyword evidence="6" id="KW-1185">Reference proteome</keyword>
<dbReference type="eggNOG" id="ENOG502S416">
    <property type="taxonomic scope" value="Eukaryota"/>
</dbReference>
<dbReference type="InterPro" id="IPR034543">
    <property type="entry name" value="LCL2"/>
</dbReference>
<dbReference type="OrthoDB" id="2234316at2759"/>
<evidence type="ECO:0000313" key="5">
    <source>
        <dbReference type="EMBL" id="CCE93231.1"/>
    </source>
</evidence>
<proteinExistence type="inferred from homology"/>
<dbReference type="GeneID" id="11501826"/>
<reference evidence="5 6" key="1">
    <citation type="journal article" date="2011" name="Proc. Natl. Acad. Sci. U.S.A.">
        <title>Evolutionary erosion of yeast sex chromosomes by mating-type switching accidents.</title>
        <authorList>
            <person name="Gordon J.L."/>
            <person name="Armisen D."/>
            <person name="Proux-Wera E."/>
            <person name="Oheigeartaigh S.S."/>
            <person name="Byrne K.P."/>
            <person name="Wolfe K.H."/>
        </authorList>
    </citation>
    <scope>NUCLEOTIDE SEQUENCE [LARGE SCALE GENOMIC DNA]</scope>
    <source>
        <strain evidence="6">ATCC 10662 / CBS 1146 / NBRC 0425 / NCYC 2629 / NRRL Y-866</strain>
    </source>
</reference>
<dbReference type="GO" id="GO:0036503">
    <property type="term" value="P:ERAD pathway"/>
    <property type="evidence" value="ECO:0007669"/>
    <property type="project" value="TreeGrafter"/>
</dbReference>